<dbReference type="AlphaFoldDB" id="A0A1G6ZRG5"/>
<dbReference type="OrthoDB" id="1094230at2"/>
<dbReference type="RefSeq" id="WP_068304377.1">
    <property type="nucleotide sequence ID" value="NZ_FNAK01000004.1"/>
</dbReference>
<evidence type="ECO:0000256" key="2">
    <source>
        <dbReference type="SAM" id="SignalP"/>
    </source>
</evidence>
<dbReference type="SUPFAM" id="SSF53474">
    <property type="entry name" value="alpha/beta-Hydrolases"/>
    <property type="match status" value="1"/>
</dbReference>
<proteinExistence type="predicted"/>
<evidence type="ECO:0000259" key="3">
    <source>
        <dbReference type="Pfam" id="PF00326"/>
    </source>
</evidence>
<name>A0A1G6ZRG5_9PROT</name>
<keyword evidence="2" id="KW-0732">Signal</keyword>
<dbReference type="InterPro" id="IPR011044">
    <property type="entry name" value="Quino_amine_DH_bsu"/>
</dbReference>
<keyword evidence="1" id="KW-0378">Hydrolase</keyword>
<keyword evidence="4" id="KW-0645">Protease</keyword>
<gene>
    <name evidence="4" type="ORF">SAMN04488071_1910</name>
</gene>
<feature type="signal peptide" evidence="2">
    <location>
        <begin position="1"/>
        <end position="32"/>
    </location>
</feature>
<dbReference type="PANTHER" id="PTHR42776">
    <property type="entry name" value="SERINE PEPTIDASE S9 FAMILY MEMBER"/>
    <property type="match status" value="1"/>
</dbReference>
<dbReference type="PRINTS" id="PR00862">
    <property type="entry name" value="PROLIGOPTASE"/>
</dbReference>
<dbReference type="Proteomes" id="UP000183685">
    <property type="component" value="Unassembled WGS sequence"/>
</dbReference>
<reference evidence="4 5" key="1">
    <citation type="submission" date="2016-10" db="EMBL/GenBank/DDBJ databases">
        <authorList>
            <person name="de Groot N.N."/>
        </authorList>
    </citation>
    <scope>NUCLEOTIDE SEQUENCE [LARGE SCALE GENOMIC DNA]</scope>
    <source>
        <strain evidence="4 5">CGMCC 1.9109</strain>
    </source>
</reference>
<dbReference type="GO" id="GO:0006508">
    <property type="term" value="P:proteolysis"/>
    <property type="evidence" value="ECO:0007669"/>
    <property type="project" value="InterPro"/>
</dbReference>
<feature type="domain" description="Peptidase S9 prolyl oligopeptidase catalytic" evidence="3">
    <location>
        <begin position="451"/>
        <end position="653"/>
    </location>
</feature>
<dbReference type="PANTHER" id="PTHR42776:SF27">
    <property type="entry name" value="DIPEPTIDYL PEPTIDASE FAMILY MEMBER 6"/>
    <property type="match status" value="1"/>
</dbReference>
<dbReference type="InterPro" id="IPR029058">
    <property type="entry name" value="AB_hydrolase_fold"/>
</dbReference>
<accession>A0A1G6ZRG5</accession>
<dbReference type="GO" id="GO:0004252">
    <property type="term" value="F:serine-type endopeptidase activity"/>
    <property type="evidence" value="ECO:0007669"/>
    <property type="project" value="InterPro"/>
</dbReference>
<dbReference type="GO" id="GO:0004177">
    <property type="term" value="F:aminopeptidase activity"/>
    <property type="evidence" value="ECO:0007669"/>
    <property type="project" value="UniProtKB-KW"/>
</dbReference>
<evidence type="ECO:0000313" key="4">
    <source>
        <dbReference type="EMBL" id="SDE04797.1"/>
    </source>
</evidence>
<dbReference type="EMBL" id="FNAK01000004">
    <property type="protein sequence ID" value="SDE04797.1"/>
    <property type="molecule type" value="Genomic_DNA"/>
</dbReference>
<dbReference type="InterPro" id="IPR001375">
    <property type="entry name" value="Peptidase_S9_cat"/>
</dbReference>
<evidence type="ECO:0000313" key="5">
    <source>
        <dbReference type="Proteomes" id="UP000183685"/>
    </source>
</evidence>
<dbReference type="SUPFAM" id="SSF50969">
    <property type="entry name" value="YVTN repeat-like/Quinoprotein amine dehydrogenase"/>
    <property type="match status" value="1"/>
</dbReference>
<dbReference type="Pfam" id="PF00326">
    <property type="entry name" value="Peptidase_S9"/>
    <property type="match status" value="1"/>
</dbReference>
<protein>
    <submittedName>
        <fullName evidence="4">Dipeptidyl aminopeptidase/acylaminoacyl peptidase</fullName>
    </submittedName>
</protein>
<sequence length="654" mass="73544">MISSSSLIRAWFATAITCLAAAGMSMVSPALAETPAETPIEAFATLPDFSGAKLSPGGGSVAYSVQYEGRKAVIFQNLDGSERGLIPAPEDSEISSFYWANDRVLLVKVGALMRRSEFRDQTFNTRIFSFDRETNNFLWLGKPKRRLRATRSGNEHVSLHERIVDFLWEDPDNILMAMDFDLNGESEVFRVNVRSGSRRPVRRERNNIHSWHTDHNSEIRLGIGFRSDEWFTIYKTEKDGWINLDKTDWGKKYDFEGFSPDPQIIYVSGQTDSGTKGLFSIDVETGEIIEKLFSHPEYDISSVTEHPITGHVSGVAYVDDHYRITYFDKDLALIKRSINKALPDTVNYIAGQAKEKRLYLIYSASDTVPGAYYLFDRDQGQLHFITSAYPNIDVTKSAVTRRVDIPVRDGSTIPAYLTIPHHTDTPRTMPTVVLPHGGPQARDTADWDYWAQFLADRGYLVIKPNFRGSTGFGPAFQEAGENQWGGLMQDDVTDATHWIVEKGYADPNRICIVGASYGGYASLMGVIKEPDLYQCAISVNGVTDIPSMKANDRNFIGGKAWGKKWGLEGKRDEDISPYDRAEEINTPVLIMASRDDRRVPYDQSAKLHDRLEKLGKETRYVKIESGDHYMVTAASRATLLSETEKFLKAHIGND</sequence>
<evidence type="ECO:0000256" key="1">
    <source>
        <dbReference type="ARBA" id="ARBA00022801"/>
    </source>
</evidence>
<keyword evidence="5" id="KW-1185">Reference proteome</keyword>
<dbReference type="InterPro" id="IPR002470">
    <property type="entry name" value="Peptidase_S9A"/>
</dbReference>
<feature type="chain" id="PRO_5010157965" evidence="2">
    <location>
        <begin position="33"/>
        <end position="654"/>
    </location>
</feature>
<keyword evidence="4" id="KW-0031">Aminopeptidase</keyword>
<organism evidence="4 5">
    <name type="scientific">Kordiimonas lacus</name>
    <dbReference type="NCBI Taxonomy" id="637679"/>
    <lineage>
        <taxon>Bacteria</taxon>
        <taxon>Pseudomonadati</taxon>
        <taxon>Pseudomonadota</taxon>
        <taxon>Alphaproteobacteria</taxon>
        <taxon>Kordiimonadales</taxon>
        <taxon>Kordiimonadaceae</taxon>
        <taxon>Kordiimonas</taxon>
    </lineage>
</organism>
<dbReference type="Gene3D" id="3.40.50.1820">
    <property type="entry name" value="alpha/beta hydrolase"/>
    <property type="match status" value="1"/>
</dbReference>